<evidence type="ECO:0000256" key="5">
    <source>
        <dbReference type="ARBA" id="ARBA00023033"/>
    </source>
</evidence>
<dbReference type="Gene3D" id="3.50.50.60">
    <property type="entry name" value="FAD/NAD(P)-binding domain"/>
    <property type="match status" value="1"/>
</dbReference>
<organism evidence="8 9">
    <name type="scientific">Sclerotinia nivalis</name>
    <dbReference type="NCBI Taxonomy" id="352851"/>
    <lineage>
        <taxon>Eukaryota</taxon>
        <taxon>Fungi</taxon>
        <taxon>Dikarya</taxon>
        <taxon>Ascomycota</taxon>
        <taxon>Pezizomycotina</taxon>
        <taxon>Leotiomycetes</taxon>
        <taxon>Helotiales</taxon>
        <taxon>Sclerotiniaceae</taxon>
        <taxon>Sclerotinia</taxon>
    </lineage>
</organism>
<keyword evidence="6" id="KW-0812">Transmembrane</keyword>
<dbReference type="Proteomes" id="UP001152300">
    <property type="component" value="Unassembled WGS sequence"/>
</dbReference>
<dbReference type="PANTHER" id="PTHR13789:SF238">
    <property type="entry name" value="PUTATIVE (AFU_ORTHOLOGUE AFUA_2G01680)-RELATED"/>
    <property type="match status" value="1"/>
</dbReference>
<sequence length="420" mass="45990">MANNGKNSSSFSCQILIVGGGLCGIATAIALARSGQKVTVFERMPALVEIGAGIQLPPNATRILQQWNILQPIMQHAYAPKEGSLRSYKGTVLTKQASGEQVEKKYGSPYLVIHRADLLEVLVSEARMLGVEIKLGSTVSKIDFEKPSIILTTGETFEGDIVVGADGERSICRDAFLGHPDIPESTGDLVFRIAVKRDDVLQLQNLKEMMAQPTVNVWLGPDAHVISYLLKNDVLNVVLVTKDTTGEKTIYGPQKASVSELKAVYKGWDPIFETILDVEDSDCTKWSLLSINDVGNWCHPSGKFALIGDAAHATLPYLAQGAAQAFEDAAVLGTLFAEISNISQIPEVLSIYEKLRKPRTVELKKKTLAQKTMYGLHDGPHQEARDRHLSLTTPVEDLQKWLWGNDVIAEAKKLSEIAFQ</sequence>
<keyword evidence="9" id="KW-1185">Reference proteome</keyword>
<feature type="transmembrane region" description="Helical" evidence="6">
    <location>
        <begin position="12"/>
        <end position="32"/>
    </location>
</feature>
<evidence type="ECO:0000259" key="7">
    <source>
        <dbReference type="Pfam" id="PF01494"/>
    </source>
</evidence>
<dbReference type="SUPFAM" id="SSF54373">
    <property type="entry name" value="FAD-linked reductases, C-terminal domain"/>
    <property type="match status" value="1"/>
</dbReference>
<evidence type="ECO:0000313" key="9">
    <source>
        <dbReference type="Proteomes" id="UP001152300"/>
    </source>
</evidence>
<keyword evidence="5" id="KW-0503">Monooxygenase</keyword>
<dbReference type="GO" id="GO:0071949">
    <property type="term" value="F:FAD binding"/>
    <property type="evidence" value="ECO:0007669"/>
    <property type="project" value="InterPro"/>
</dbReference>
<feature type="domain" description="FAD-binding" evidence="7">
    <location>
        <begin position="13"/>
        <end position="361"/>
    </location>
</feature>
<evidence type="ECO:0000256" key="4">
    <source>
        <dbReference type="ARBA" id="ARBA00023002"/>
    </source>
</evidence>
<evidence type="ECO:0000256" key="3">
    <source>
        <dbReference type="ARBA" id="ARBA00022827"/>
    </source>
</evidence>
<dbReference type="PANTHER" id="PTHR13789">
    <property type="entry name" value="MONOOXYGENASE"/>
    <property type="match status" value="1"/>
</dbReference>
<evidence type="ECO:0000256" key="2">
    <source>
        <dbReference type="ARBA" id="ARBA00022630"/>
    </source>
</evidence>
<keyword evidence="4" id="KW-0560">Oxidoreductase</keyword>
<evidence type="ECO:0000256" key="6">
    <source>
        <dbReference type="SAM" id="Phobius"/>
    </source>
</evidence>
<reference evidence="8" key="1">
    <citation type="submission" date="2022-11" db="EMBL/GenBank/DDBJ databases">
        <title>Genome Resource of Sclerotinia nivalis Strain SnTB1, a Plant Pathogen Isolated from American Ginseng.</title>
        <authorList>
            <person name="Fan S."/>
        </authorList>
    </citation>
    <scope>NUCLEOTIDE SEQUENCE</scope>
    <source>
        <strain evidence="8">SnTB1</strain>
    </source>
</reference>
<dbReference type="InterPro" id="IPR036188">
    <property type="entry name" value="FAD/NAD-bd_sf"/>
</dbReference>
<comment type="caution">
    <text evidence="8">The sequence shown here is derived from an EMBL/GenBank/DDBJ whole genome shotgun (WGS) entry which is preliminary data.</text>
</comment>
<accession>A0A9X0AXB2</accession>
<dbReference type="SUPFAM" id="SSF51905">
    <property type="entry name" value="FAD/NAD(P)-binding domain"/>
    <property type="match status" value="1"/>
</dbReference>
<dbReference type="AlphaFoldDB" id="A0A9X0AXB2"/>
<protein>
    <recommendedName>
        <fullName evidence="7">FAD-binding domain-containing protein</fullName>
    </recommendedName>
</protein>
<dbReference type="InterPro" id="IPR050493">
    <property type="entry name" value="FAD-dep_Monooxygenase_BioMet"/>
</dbReference>
<evidence type="ECO:0000313" key="8">
    <source>
        <dbReference type="EMBL" id="KAJ8070662.1"/>
    </source>
</evidence>
<keyword evidence="6" id="KW-1133">Transmembrane helix</keyword>
<dbReference type="OrthoDB" id="16820at2759"/>
<dbReference type="InterPro" id="IPR002938">
    <property type="entry name" value="FAD-bd"/>
</dbReference>
<dbReference type="EMBL" id="JAPEIS010000001">
    <property type="protein sequence ID" value="KAJ8070662.1"/>
    <property type="molecule type" value="Genomic_DNA"/>
</dbReference>
<dbReference type="PRINTS" id="PR00420">
    <property type="entry name" value="RNGMNOXGNASE"/>
</dbReference>
<keyword evidence="2" id="KW-0285">Flavoprotein</keyword>
<keyword evidence="6" id="KW-0472">Membrane</keyword>
<dbReference type="GO" id="GO:0004497">
    <property type="term" value="F:monooxygenase activity"/>
    <property type="evidence" value="ECO:0007669"/>
    <property type="project" value="UniProtKB-KW"/>
</dbReference>
<evidence type="ECO:0000256" key="1">
    <source>
        <dbReference type="ARBA" id="ARBA00007992"/>
    </source>
</evidence>
<comment type="similarity">
    <text evidence="1">Belongs to the paxM FAD-dependent monooxygenase family.</text>
</comment>
<gene>
    <name evidence="8" type="ORF">OCU04_001033</name>
</gene>
<name>A0A9X0AXB2_9HELO</name>
<keyword evidence="3" id="KW-0274">FAD</keyword>
<proteinExistence type="inferred from homology"/>
<dbReference type="Pfam" id="PF01494">
    <property type="entry name" value="FAD_binding_3"/>
    <property type="match status" value="1"/>
</dbReference>
<dbReference type="FunFam" id="3.50.50.60:FF:000115">
    <property type="entry name" value="Salicylate hydroxylase, putative"/>
    <property type="match status" value="1"/>
</dbReference>